<name>A0A6C0I224_9ZZZZ</name>
<protein>
    <submittedName>
        <fullName evidence="1">Uncharacterized protein</fullName>
    </submittedName>
</protein>
<proteinExistence type="predicted"/>
<accession>A0A6C0I224</accession>
<dbReference type="EMBL" id="MN740080">
    <property type="protein sequence ID" value="QHT87061.1"/>
    <property type="molecule type" value="Genomic_DNA"/>
</dbReference>
<evidence type="ECO:0000313" key="1">
    <source>
        <dbReference type="EMBL" id="QHT87061.1"/>
    </source>
</evidence>
<organism evidence="1">
    <name type="scientific">viral metagenome</name>
    <dbReference type="NCBI Taxonomy" id="1070528"/>
    <lineage>
        <taxon>unclassified sequences</taxon>
        <taxon>metagenomes</taxon>
        <taxon>organismal metagenomes</taxon>
    </lineage>
</organism>
<dbReference type="AlphaFoldDB" id="A0A6C0I224"/>
<sequence>MWWQGKISNYLGNDVDSRLLTTQPVQSNNGCNNGCPVNKFPDGIIPGLAKSNLVSNSSSSTTGATTDDDILYSIYTKYEKTFTPTYIQNNLLQLTNPDNYTHLPMGPSNIFIIRHGELIFDNYIHPTNQDTHYNLDCNGIQRSIKLPNFINNLGMNGYPITTIVVSNGLMDINISGNVATRSQQTVHFSAWALSIPILIFGYANCSQPYDATTAINIFTNASMRGKNILVAFQHDNIQALTNQLVQCYIYFKQGGTVENLNNSTLYNVSTEEWWKHNTPVEPRHQYSGYKHPMQKPPYPIPHEKYSKYLPYWNVRTFDRVCWFSQTNHPDNLTLKLFSENINTCAKNNCSNLLIGLIQWHYQLNQNNKYENDPKCLPPE</sequence>
<reference evidence="1" key="1">
    <citation type="journal article" date="2020" name="Nature">
        <title>Giant virus diversity and host interactions through global metagenomics.</title>
        <authorList>
            <person name="Schulz F."/>
            <person name="Roux S."/>
            <person name="Paez-Espino D."/>
            <person name="Jungbluth S."/>
            <person name="Walsh D.A."/>
            <person name="Denef V.J."/>
            <person name="McMahon K.D."/>
            <person name="Konstantinidis K.T."/>
            <person name="Eloe-Fadrosh E.A."/>
            <person name="Kyrpides N.C."/>
            <person name="Woyke T."/>
        </authorList>
    </citation>
    <scope>NUCLEOTIDE SEQUENCE</scope>
    <source>
        <strain evidence="1">GVMAG-M-3300023184-18</strain>
    </source>
</reference>